<keyword evidence="1" id="KW-0472">Membrane</keyword>
<dbReference type="InterPro" id="IPR055568">
    <property type="entry name" value="DUF7144"/>
</dbReference>
<accession>A0A0F7FT70</accession>
<protein>
    <submittedName>
        <fullName evidence="3">Integral membrane protein</fullName>
    </submittedName>
</protein>
<dbReference type="STRING" id="408015.SXIM_20340"/>
<evidence type="ECO:0000313" key="4">
    <source>
        <dbReference type="Proteomes" id="UP000034034"/>
    </source>
</evidence>
<feature type="transmembrane region" description="Helical" evidence="1">
    <location>
        <begin position="94"/>
        <end position="112"/>
    </location>
</feature>
<feature type="transmembrane region" description="Helical" evidence="1">
    <location>
        <begin position="68"/>
        <end position="88"/>
    </location>
</feature>
<dbReference type="AlphaFoldDB" id="A0A0F7FT70"/>
<keyword evidence="1" id="KW-1133">Transmembrane helix</keyword>
<feature type="transmembrane region" description="Helical" evidence="1">
    <location>
        <begin position="44"/>
        <end position="63"/>
    </location>
</feature>
<dbReference type="PATRIC" id="fig|408015.6.peg.2064"/>
<dbReference type="HOGENOM" id="CLU_118603_1_0_11"/>
<dbReference type="KEGG" id="sxi:SXIM_20340"/>
<evidence type="ECO:0000256" key="1">
    <source>
        <dbReference type="SAM" id="Phobius"/>
    </source>
</evidence>
<organism evidence="3 4">
    <name type="scientific">Streptomyces xiamenensis</name>
    <dbReference type="NCBI Taxonomy" id="408015"/>
    <lineage>
        <taxon>Bacteria</taxon>
        <taxon>Bacillati</taxon>
        <taxon>Actinomycetota</taxon>
        <taxon>Actinomycetes</taxon>
        <taxon>Kitasatosporales</taxon>
        <taxon>Streptomycetaceae</taxon>
        <taxon>Streptomyces</taxon>
    </lineage>
</organism>
<proteinExistence type="predicted"/>
<feature type="domain" description="DUF7144" evidence="2">
    <location>
        <begin position="2"/>
        <end position="113"/>
    </location>
</feature>
<dbReference type="Proteomes" id="UP000034034">
    <property type="component" value="Chromosome"/>
</dbReference>
<name>A0A0F7FT70_9ACTN</name>
<evidence type="ECO:0000313" key="3">
    <source>
        <dbReference type="EMBL" id="AKG43418.1"/>
    </source>
</evidence>
<sequence>MLFAAIMLVIAGIMDILRGSMALAKNQIFVSTPDYAFQMSLTRWGWINLILGIVAVLVGLGLFRAALWARVAGVVIAGLLMLAAFLTIPYYPLWSVVLIALYAFVIWALCVVRPPRRE</sequence>
<evidence type="ECO:0000259" key="2">
    <source>
        <dbReference type="Pfam" id="PF23636"/>
    </source>
</evidence>
<reference evidence="3" key="1">
    <citation type="submission" date="2019-08" db="EMBL/GenBank/DDBJ databases">
        <title>Complete genome sequence of a mangrove-derived Streptomyces xiamenensis.</title>
        <authorList>
            <person name="Xu J."/>
        </authorList>
    </citation>
    <scope>NUCLEOTIDE SEQUENCE</scope>
    <source>
        <strain evidence="3">318</strain>
    </source>
</reference>
<keyword evidence="4" id="KW-1185">Reference proteome</keyword>
<keyword evidence="1" id="KW-0812">Transmembrane</keyword>
<dbReference type="Pfam" id="PF23636">
    <property type="entry name" value="DUF7144"/>
    <property type="match status" value="1"/>
</dbReference>
<dbReference type="EMBL" id="CP009922">
    <property type="protein sequence ID" value="AKG43418.1"/>
    <property type="molecule type" value="Genomic_DNA"/>
</dbReference>
<gene>
    <name evidence="3" type="ORF">SXIM_20340</name>
</gene>